<keyword evidence="2" id="KW-1133">Transmembrane helix</keyword>
<feature type="compositionally biased region" description="Polar residues" evidence="1">
    <location>
        <begin position="340"/>
        <end position="353"/>
    </location>
</feature>
<organism evidence="3 4">
    <name type="scientific">Pyricularia grisea</name>
    <name type="common">Crabgrass-specific blast fungus</name>
    <name type="synonym">Magnaporthe grisea</name>
    <dbReference type="NCBI Taxonomy" id="148305"/>
    <lineage>
        <taxon>Eukaryota</taxon>
        <taxon>Fungi</taxon>
        <taxon>Dikarya</taxon>
        <taxon>Ascomycota</taxon>
        <taxon>Pezizomycotina</taxon>
        <taxon>Sordariomycetes</taxon>
        <taxon>Sordariomycetidae</taxon>
        <taxon>Magnaporthales</taxon>
        <taxon>Pyriculariaceae</taxon>
        <taxon>Pyricularia</taxon>
    </lineage>
</organism>
<accession>A0ABQ8NG73</accession>
<evidence type="ECO:0000313" key="4">
    <source>
        <dbReference type="Proteomes" id="UP001059893"/>
    </source>
</evidence>
<keyword evidence="2" id="KW-0812">Transmembrane</keyword>
<dbReference type="Proteomes" id="UP001059893">
    <property type="component" value="Unassembled WGS sequence"/>
</dbReference>
<reference evidence="3" key="1">
    <citation type="submission" date="2021-01" db="EMBL/GenBank/DDBJ databases">
        <title>Deciphering the adaptive evolutionary patterns associated with biogeogrpahic diversity in the finger millet blast pathogen Magnaporthe oryzae in Eastern Africa.</title>
        <authorList>
            <person name="Onyema G."/>
            <person name="Shittu T.A."/>
            <person name="Dodsworth S."/>
            <person name="Devilliers S."/>
            <person name="Muthumeenakshi S."/>
            <person name="Sreenivasaprasad S."/>
        </authorList>
    </citation>
    <scope>NUCLEOTIDE SEQUENCE</scope>
    <source>
        <strain evidence="3">D15/s37</strain>
    </source>
</reference>
<feature type="transmembrane region" description="Helical" evidence="2">
    <location>
        <begin position="254"/>
        <end position="278"/>
    </location>
</feature>
<gene>
    <name evidence="3" type="ORF">MCOR33_006891</name>
</gene>
<comment type="caution">
    <text evidence="3">The sequence shown here is derived from an EMBL/GenBank/DDBJ whole genome shotgun (WGS) entry which is preliminary data.</text>
</comment>
<feature type="transmembrane region" description="Helical" evidence="2">
    <location>
        <begin position="290"/>
        <end position="312"/>
    </location>
</feature>
<evidence type="ECO:0000256" key="1">
    <source>
        <dbReference type="SAM" id="MobiDB-lite"/>
    </source>
</evidence>
<feature type="compositionally biased region" description="Low complexity" evidence="1">
    <location>
        <begin position="37"/>
        <end position="52"/>
    </location>
</feature>
<name>A0ABQ8NG73_PYRGI</name>
<keyword evidence="4" id="KW-1185">Reference proteome</keyword>
<feature type="transmembrane region" description="Helical" evidence="2">
    <location>
        <begin position="216"/>
        <end position="242"/>
    </location>
</feature>
<evidence type="ECO:0008006" key="5">
    <source>
        <dbReference type="Google" id="ProtNLM"/>
    </source>
</evidence>
<feature type="region of interest" description="Disordered" evidence="1">
    <location>
        <begin position="37"/>
        <end position="80"/>
    </location>
</feature>
<sequence>MSFRSRVARDTYPGNRPLMSENTLDFSPVMWSPRRTSSLQTQTVQQSSTRQLASTQTVSVGDQAHKRSWSDSFSSPAAPPTFQAHIRHSYAPDQGSHGRYGVEPPNPAWPSPGPVIMQPASAFPATHSHQVSLDTASIASSSHITQRPCETQRGSIEDASTATSRAQPRYIAMLKSTDKIPRVHNILASVFTWVLLAGFVVFPATFSWPPIGSAVLQQYCFIGLAAGLVVLGVLGMAVLGVRWRNNYIWLLNRVFLPGALNGLTGLAGSGAAMYAAYIQGVMQTQVWTPTAMSAVCFEGAVSLVCSGLFVIYSKVMIGRMKLEYERDLEKGTQAERRGSDNSQSDDPYPTNGNGPMLNCKHDQRQISSWTHRLRTPPLLPGSVV</sequence>
<evidence type="ECO:0000313" key="3">
    <source>
        <dbReference type="EMBL" id="KAI6296543.1"/>
    </source>
</evidence>
<feature type="transmembrane region" description="Helical" evidence="2">
    <location>
        <begin position="183"/>
        <end position="204"/>
    </location>
</feature>
<proteinExistence type="predicted"/>
<evidence type="ECO:0000256" key="2">
    <source>
        <dbReference type="SAM" id="Phobius"/>
    </source>
</evidence>
<feature type="region of interest" description="Disordered" evidence="1">
    <location>
        <begin position="330"/>
        <end position="360"/>
    </location>
</feature>
<protein>
    <recommendedName>
        <fullName evidence="5">MARVEL domain-containing protein</fullName>
    </recommendedName>
</protein>
<feature type="compositionally biased region" description="Basic and acidic residues" evidence="1">
    <location>
        <begin position="330"/>
        <end position="339"/>
    </location>
</feature>
<keyword evidence="2" id="KW-0472">Membrane</keyword>
<dbReference type="EMBL" id="JABSND010000132">
    <property type="protein sequence ID" value="KAI6296543.1"/>
    <property type="molecule type" value="Genomic_DNA"/>
</dbReference>
<feature type="region of interest" description="Disordered" evidence="1">
    <location>
        <begin position="1"/>
        <end position="23"/>
    </location>
</feature>